<feature type="transmembrane region" description="Helical" evidence="2">
    <location>
        <begin position="42"/>
        <end position="62"/>
    </location>
</feature>
<dbReference type="GO" id="GO:0003676">
    <property type="term" value="F:nucleic acid binding"/>
    <property type="evidence" value="ECO:0007669"/>
    <property type="project" value="InterPro"/>
</dbReference>
<dbReference type="SMART" id="SM00318">
    <property type="entry name" value="SNc"/>
    <property type="match status" value="1"/>
</dbReference>
<dbReference type="PROSITE" id="PS01123">
    <property type="entry name" value="TNASE_1"/>
    <property type="match status" value="1"/>
</dbReference>
<sequence>MSNRYFEQNLQRHLRRAARRGTQRSGRGAGGRGRRRQSGRGIFQWLAIVLVVVLVGALISWFQQDEAGSSGGDGEAATLVRVVDGDTLVVELDGQEERIRLLNIDTPETVHPQQPVECMGPEATERMEELVSPGAQLTLKFDEERTDQYDRLLAGVFLDAVFINEQMARDGFGAPVHYAPNDRFLDQIEEAWAEAEADGVGVFADDLDCEPELP</sequence>
<dbReference type="InterPro" id="IPR016071">
    <property type="entry name" value="Staphylococal_nuclease_OB-fold"/>
</dbReference>
<evidence type="ECO:0000313" key="4">
    <source>
        <dbReference type="EMBL" id="GGE71375.1"/>
    </source>
</evidence>
<dbReference type="AlphaFoldDB" id="A0A917ARZ8"/>
<evidence type="ECO:0000256" key="2">
    <source>
        <dbReference type="SAM" id="Phobius"/>
    </source>
</evidence>
<evidence type="ECO:0000313" key="5">
    <source>
        <dbReference type="Proteomes" id="UP000633136"/>
    </source>
</evidence>
<keyword evidence="2" id="KW-1133">Transmembrane helix</keyword>
<dbReference type="Proteomes" id="UP000633136">
    <property type="component" value="Unassembled WGS sequence"/>
</dbReference>
<organism evidence="4 5">
    <name type="scientific">Nesterenkonia cremea</name>
    <dbReference type="NCBI Taxonomy" id="1882340"/>
    <lineage>
        <taxon>Bacteria</taxon>
        <taxon>Bacillati</taxon>
        <taxon>Actinomycetota</taxon>
        <taxon>Actinomycetes</taxon>
        <taxon>Micrococcales</taxon>
        <taxon>Micrococcaceae</taxon>
        <taxon>Nesterenkonia</taxon>
    </lineage>
</organism>
<gene>
    <name evidence="4" type="ORF">GCM10011401_18070</name>
</gene>
<evidence type="ECO:0000256" key="1">
    <source>
        <dbReference type="SAM" id="MobiDB-lite"/>
    </source>
</evidence>
<dbReference type="InterPro" id="IPR002071">
    <property type="entry name" value="Thermonucl_AS"/>
</dbReference>
<dbReference type="SUPFAM" id="SSF50199">
    <property type="entry name" value="Staphylococcal nuclease"/>
    <property type="match status" value="1"/>
</dbReference>
<protein>
    <recommendedName>
        <fullName evidence="3">TNase-like domain-containing protein</fullName>
    </recommendedName>
</protein>
<keyword evidence="2" id="KW-0472">Membrane</keyword>
<feature type="domain" description="TNase-like" evidence="3">
    <location>
        <begin position="73"/>
        <end position="205"/>
    </location>
</feature>
<dbReference type="EMBL" id="BMIS01000007">
    <property type="protein sequence ID" value="GGE71375.1"/>
    <property type="molecule type" value="Genomic_DNA"/>
</dbReference>
<dbReference type="Gene3D" id="2.40.50.90">
    <property type="match status" value="1"/>
</dbReference>
<evidence type="ECO:0000259" key="3">
    <source>
        <dbReference type="PROSITE" id="PS50830"/>
    </source>
</evidence>
<dbReference type="Pfam" id="PF00565">
    <property type="entry name" value="SNase"/>
    <property type="match status" value="1"/>
</dbReference>
<comment type="caution">
    <text evidence="4">The sequence shown here is derived from an EMBL/GenBank/DDBJ whole genome shotgun (WGS) entry which is preliminary data.</text>
</comment>
<proteinExistence type="predicted"/>
<reference evidence="4" key="2">
    <citation type="submission" date="2020-09" db="EMBL/GenBank/DDBJ databases">
        <authorList>
            <person name="Sun Q."/>
            <person name="Zhou Y."/>
        </authorList>
    </citation>
    <scope>NUCLEOTIDE SEQUENCE</scope>
    <source>
        <strain evidence="4">CGMCC 1.15388</strain>
    </source>
</reference>
<accession>A0A917ARZ8</accession>
<dbReference type="RefSeq" id="WP_188684907.1">
    <property type="nucleotide sequence ID" value="NZ_BMIS01000007.1"/>
</dbReference>
<feature type="region of interest" description="Disordered" evidence="1">
    <location>
        <begin position="16"/>
        <end position="36"/>
    </location>
</feature>
<dbReference type="InterPro" id="IPR035437">
    <property type="entry name" value="SNase_OB-fold_sf"/>
</dbReference>
<keyword evidence="5" id="KW-1185">Reference proteome</keyword>
<dbReference type="PROSITE" id="PS50830">
    <property type="entry name" value="TNASE_3"/>
    <property type="match status" value="1"/>
</dbReference>
<dbReference type="GO" id="GO:0004518">
    <property type="term" value="F:nuclease activity"/>
    <property type="evidence" value="ECO:0007669"/>
    <property type="project" value="InterPro"/>
</dbReference>
<reference evidence="4" key="1">
    <citation type="journal article" date="2014" name="Int. J. Syst. Evol. Microbiol.">
        <title>Complete genome sequence of Corynebacterium casei LMG S-19264T (=DSM 44701T), isolated from a smear-ripened cheese.</title>
        <authorList>
            <consortium name="US DOE Joint Genome Institute (JGI-PGF)"/>
            <person name="Walter F."/>
            <person name="Albersmeier A."/>
            <person name="Kalinowski J."/>
            <person name="Ruckert C."/>
        </authorList>
    </citation>
    <scope>NUCLEOTIDE SEQUENCE</scope>
    <source>
        <strain evidence="4">CGMCC 1.15388</strain>
    </source>
</reference>
<name>A0A917ARZ8_9MICC</name>
<keyword evidence="2" id="KW-0812">Transmembrane</keyword>